<comment type="caution">
    <text evidence="2">The sequence shown here is derived from an EMBL/GenBank/DDBJ whole genome shotgun (WGS) entry which is preliminary data.</text>
</comment>
<dbReference type="AlphaFoldDB" id="A0A6M0JV14"/>
<dbReference type="Proteomes" id="UP000483379">
    <property type="component" value="Unassembled WGS sequence"/>
</dbReference>
<feature type="transmembrane region" description="Helical" evidence="1">
    <location>
        <begin position="51"/>
        <end position="70"/>
    </location>
</feature>
<evidence type="ECO:0000313" key="3">
    <source>
        <dbReference type="Proteomes" id="UP000483379"/>
    </source>
</evidence>
<keyword evidence="3" id="KW-1185">Reference proteome</keyword>
<evidence type="ECO:0000256" key="1">
    <source>
        <dbReference type="SAM" id="Phobius"/>
    </source>
</evidence>
<feature type="transmembrane region" description="Helical" evidence="1">
    <location>
        <begin position="77"/>
        <end position="98"/>
    </location>
</feature>
<protein>
    <submittedName>
        <fullName evidence="2">Uncharacterized protein</fullName>
    </submittedName>
</protein>
<keyword evidence="1" id="KW-0812">Transmembrane</keyword>
<name>A0A6M0JV14_9GAMM</name>
<proteinExistence type="predicted"/>
<organism evidence="2 3">
    <name type="scientific">Thiorhodococcus minor</name>
    <dbReference type="NCBI Taxonomy" id="57489"/>
    <lineage>
        <taxon>Bacteria</taxon>
        <taxon>Pseudomonadati</taxon>
        <taxon>Pseudomonadota</taxon>
        <taxon>Gammaproteobacteria</taxon>
        <taxon>Chromatiales</taxon>
        <taxon>Chromatiaceae</taxon>
        <taxon>Thiorhodococcus</taxon>
    </lineage>
</organism>
<accession>A0A6M0JV14</accession>
<dbReference type="RefSeq" id="WP_164450479.1">
    <property type="nucleotide sequence ID" value="NZ_JAAIJQ010000002.1"/>
</dbReference>
<keyword evidence="1" id="KW-0472">Membrane</keyword>
<dbReference type="EMBL" id="JAAIJQ010000002">
    <property type="protein sequence ID" value="NEV60433.1"/>
    <property type="molecule type" value="Genomic_DNA"/>
</dbReference>
<feature type="transmembrane region" description="Helical" evidence="1">
    <location>
        <begin position="12"/>
        <end position="31"/>
    </location>
</feature>
<gene>
    <name evidence="2" type="ORF">G3446_00755</name>
</gene>
<evidence type="ECO:0000313" key="2">
    <source>
        <dbReference type="EMBL" id="NEV60433.1"/>
    </source>
</evidence>
<reference evidence="2 3" key="1">
    <citation type="submission" date="2020-02" db="EMBL/GenBank/DDBJ databases">
        <title>Genome sequences of Thiorhodococcus mannitoliphagus and Thiorhodococcus minor, purple sulfur photosynthetic bacteria in the gammaproteobacterial family, Chromatiaceae.</title>
        <authorList>
            <person name="Aviles F.A."/>
            <person name="Meyer T.E."/>
            <person name="Kyndt J.A."/>
        </authorList>
    </citation>
    <scope>NUCLEOTIDE SEQUENCE [LARGE SCALE GENOMIC DNA]</scope>
    <source>
        <strain evidence="2 3">DSM 11518</strain>
    </source>
</reference>
<sequence length="99" mass="10378">MGERNRGDLKLLAIAILVAVLVLVAVIAVFLPAATPALAALSEGMSIKEAVPWGFGVTVALFVVLAVAAGDGLIGELQFMLGSFFSFFLILTLLIAWVF</sequence>
<keyword evidence="1" id="KW-1133">Transmembrane helix</keyword>